<organism evidence="2 3">
    <name type="scientific">Acidovorax cavernicola</name>
    <dbReference type="NCBI Taxonomy" id="1675792"/>
    <lineage>
        <taxon>Bacteria</taxon>
        <taxon>Pseudomonadati</taxon>
        <taxon>Pseudomonadota</taxon>
        <taxon>Betaproteobacteria</taxon>
        <taxon>Burkholderiales</taxon>
        <taxon>Comamonadaceae</taxon>
        <taxon>Acidovorax</taxon>
    </lineage>
</organism>
<gene>
    <name evidence="2" type="ORF">D3H34_28490</name>
</gene>
<evidence type="ECO:0000256" key="1">
    <source>
        <dbReference type="SAM" id="MobiDB-lite"/>
    </source>
</evidence>
<keyword evidence="3" id="KW-1185">Reference proteome</keyword>
<proteinExistence type="predicted"/>
<dbReference type="OrthoDB" id="8859830at2"/>
<protein>
    <submittedName>
        <fullName evidence="2">Uncharacterized protein</fullName>
    </submittedName>
</protein>
<dbReference type="Proteomes" id="UP000265619">
    <property type="component" value="Unassembled WGS sequence"/>
</dbReference>
<dbReference type="AlphaFoldDB" id="A0A9X8CZJ7"/>
<comment type="caution">
    <text evidence="2">The sequence shown here is derived from an EMBL/GenBank/DDBJ whole genome shotgun (WGS) entry which is preliminary data.</text>
</comment>
<evidence type="ECO:0000313" key="2">
    <source>
        <dbReference type="EMBL" id="RIX73878.1"/>
    </source>
</evidence>
<sequence>MRFQQHTTAPASESYDSPPVFAHFVSLRQPPFRGQHQRPGKAGSAVFHEHATTLMNRKLQ</sequence>
<name>A0A9X8CZJ7_9BURK</name>
<feature type="region of interest" description="Disordered" evidence="1">
    <location>
        <begin position="31"/>
        <end position="60"/>
    </location>
</feature>
<accession>A0A9X8CZJ7</accession>
<evidence type="ECO:0000313" key="3">
    <source>
        <dbReference type="Proteomes" id="UP000265619"/>
    </source>
</evidence>
<dbReference type="EMBL" id="QXMN01000058">
    <property type="protein sequence ID" value="RIX73878.1"/>
    <property type="molecule type" value="Genomic_DNA"/>
</dbReference>
<reference evidence="2 3" key="1">
    <citation type="submission" date="2018-09" db="EMBL/GenBank/DDBJ databases">
        <title>Acidovorax cavernicola nov. sp. isolated from Gruta de las Maravillas (Aracena, Spain).</title>
        <authorList>
            <person name="Jurado V."/>
            <person name="Gutierrez-Patricio S."/>
            <person name="Gonzalez-Pimentel J.L."/>
            <person name="Miller A.Z."/>
            <person name="Laiz L."/>
            <person name="Saiz-Jimenez C."/>
        </authorList>
    </citation>
    <scope>NUCLEOTIDE SEQUENCE [LARGE SCALE GENOMIC DNA]</scope>
    <source>
        <strain evidence="2 3">1011MAR4D40.2</strain>
    </source>
</reference>